<protein>
    <recommendedName>
        <fullName evidence="4">Iron uptake protein</fullName>
    </recommendedName>
</protein>
<evidence type="ECO:0000256" key="1">
    <source>
        <dbReference type="SAM" id="Phobius"/>
    </source>
</evidence>
<evidence type="ECO:0008006" key="4">
    <source>
        <dbReference type="Google" id="ProtNLM"/>
    </source>
</evidence>
<dbReference type="EMBL" id="FMZC01000001">
    <property type="protein sequence ID" value="SDC01192.1"/>
    <property type="molecule type" value="Genomic_DNA"/>
</dbReference>
<feature type="transmembrane region" description="Helical" evidence="1">
    <location>
        <begin position="82"/>
        <end position="100"/>
    </location>
</feature>
<keyword evidence="1" id="KW-0472">Membrane</keyword>
<feature type="transmembrane region" description="Helical" evidence="1">
    <location>
        <begin position="21"/>
        <end position="43"/>
    </location>
</feature>
<keyword evidence="1" id="KW-0812">Transmembrane</keyword>
<dbReference type="OrthoDB" id="8913106at2"/>
<keyword evidence="1" id="KW-1133">Transmembrane helix</keyword>
<dbReference type="Proteomes" id="UP000198781">
    <property type="component" value="Unassembled WGS sequence"/>
</dbReference>
<dbReference type="AlphaFoldDB" id="A0A1G6I3S2"/>
<accession>A0A1G6I3S2</accession>
<reference evidence="2 3" key="1">
    <citation type="submission" date="2016-10" db="EMBL/GenBank/DDBJ databases">
        <authorList>
            <person name="de Groot N.N."/>
        </authorList>
    </citation>
    <scope>NUCLEOTIDE SEQUENCE [LARGE SCALE GENOMIC DNA]</scope>
    <source>
        <strain evidence="2 3">DSM 16619</strain>
    </source>
</reference>
<feature type="transmembrane region" description="Helical" evidence="1">
    <location>
        <begin position="55"/>
        <end position="75"/>
    </location>
</feature>
<keyword evidence="3" id="KW-1185">Reference proteome</keyword>
<organism evidence="2 3">
    <name type="scientific">Paracidovorax valerianellae</name>
    <dbReference type="NCBI Taxonomy" id="187868"/>
    <lineage>
        <taxon>Bacteria</taxon>
        <taxon>Pseudomonadati</taxon>
        <taxon>Pseudomonadota</taxon>
        <taxon>Betaproteobacteria</taxon>
        <taxon>Burkholderiales</taxon>
        <taxon>Comamonadaceae</taxon>
        <taxon>Paracidovorax</taxon>
    </lineage>
</organism>
<dbReference type="InterPro" id="IPR022109">
    <property type="entry name" value="DUF3649"/>
</dbReference>
<dbReference type="RefSeq" id="WP_092739192.1">
    <property type="nucleotide sequence ID" value="NZ_FMZC01000001.1"/>
</dbReference>
<evidence type="ECO:0000313" key="3">
    <source>
        <dbReference type="Proteomes" id="UP000198781"/>
    </source>
</evidence>
<name>A0A1G6I3S2_9BURK</name>
<dbReference type="STRING" id="187868.SAMN05192589_10164"/>
<dbReference type="Pfam" id="PF12365">
    <property type="entry name" value="DUF3649"/>
    <property type="match status" value="1"/>
</dbReference>
<gene>
    <name evidence="2" type="ORF">SAMN05192589_10164</name>
</gene>
<evidence type="ECO:0000313" key="2">
    <source>
        <dbReference type="EMBL" id="SDC01192.1"/>
    </source>
</evidence>
<proteinExistence type="predicted"/>
<sequence length="101" mass="10898">MSRPPRTGAGWKYRWGIASRVLAACLGGYALASVMAAVLALAAPRLFGWTRADGVLLGTMISFALYTVVALWVFCARSALRAWLGLGAVALPCAGLLWWWR</sequence>